<evidence type="ECO:0000313" key="2">
    <source>
        <dbReference type="EMBL" id="GIZ37371.1"/>
    </source>
</evidence>
<feature type="region of interest" description="Disordered" evidence="1">
    <location>
        <begin position="302"/>
        <end position="331"/>
    </location>
</feature>
<gene>
    <name evidence="2" type="ORF">CKM354_000081900</name>
</gene>
<name>A0A9P3C9M6_9PEZI</name>
<protein>
    <submittedName>
        <fullName evidence="2">Uncharacterized protein</fullName>
    </submittedName>
</protein>
<dbReference type="RefSeq" id="XP_044651858.1">
    <property type="nucleotide sequence ID" value="XM_044795923.1"/>
</dbReference>
<feature type="region of interest" description="Disordered" evidence="1">
    <location>
        <begin position="448"/>
        <end position="474"/>
    </location>
</feature>
<dbReference type="EMBL" id="BOLY01000001">
    <property type="protein sequence ID" value="GIZ37371.1"/>
    <property type="molecule type" value="Genomic_DNA"/>
</dbReference>
<organism evidence="2 3">
    <name type="scientific">Cercospora kikuchii</name>
    <dbReference type="NCBI Taxonomy" id="84275"/>
    <lineage>
        <taxon>Eukaryota</taxon>
        <taxon>Fungi</taxon>
        <taxon>Dikarya</taxon>
        <taxon>Ascomycota</taxon>
        <taxon>Pezizomycotina</taxon>
        <taxon>Dothideomycetes</taxon>
        <taxon>Dothideomycetidae</taxon>
        <taxon>Mycosphaerellales</taxon>
        <taxon>Mycosphaerellaceae</taxon>
        <taxon>Cercospora</taxon>
    </lineage>
</organism>
<feature type="compositionally biased region" description="Polar residues" evidence="1">
    <location>
        <begin position="302"/>
        <end position="324"/>
    </location>
</feature>
<comment type="caution">
    <text evidence="2">The sequence shown here is derived from an EMBL/GenBank/DDBJ whole genome shotgun (WGS) entry which is preliminary data.</text>
</comment>
<proteinExistence type="predicted"/>
<dbReference type="GeneID" id="68286394"/>
<keyword evidence="3" id="KW-1185">Reference proteome</keyword>
<evidence type="ECO:0000256" key="1">
    <source>
        <dbReference type="SAM" id="MobiDB-lite"/>
    </source>
</evidence>
<feature type="compositionally biased region" description="Polar residues" evidence="1">
    <location>
        <begin position="13"/>
        <end position="22"/>
    </location>
</feature>
<feature type="compositionally biased region" description="Basic and acidic residues" evidence="1">
    <location>
        <begin position="1"/>
        <end position="12"/>
    </location>
</feature>
<reference evidence="2 3" key="1">
    <citation type="submission" date="2021-01" db="EMBL/GenBank/DDBJ databases">
        <title>Cercospora kikuchii MAFF 305040 whole genome shotgun sequence.</title>
        <authorList>
            <person name="Kashiwa T."/>
            <person name="Suzuki T."/>
        </authorList>
    </citation>
    <scope>NUCLEOTIDE SEQUENCE [LARGE SCALE GENOMIC DNA]</scope>
    <source>
        <strain evidence="2 3">MAFF 305040</strain>
    </source>
</reference>
<feature type="compositionally biased region" description="Basic and acidic residues" evidence="1">
    <location>
        <begin position="23"/>
        <end position="42"/>
    </location>
</feature>
<accession>A0A9P3C9M6</accession>
<feature type="compositionally biased region" description="Basic and acidic residues" evidence="1">
    <location>
        <begin position="465"/>
        <end position="474"/>
    </location>
</feature>
<dbReference type="AlphaFoldDB" id="A0A9P3C9M6"/>
<feature type="region of interest" description="Disordered" evidence="1">
    <location>
        <begin position="175"/>
        <end position="237"/>
    </location>
</feature>
<feature type="region of interest" description="Disordered" evidence="1">
    <location>
        <begin position="343"/>
        <end position="376"/>
    </location>
</feature>
<dbReference type="Proteomes" id="UP000825890">
    <property type="component" value="Unassembled WGS sequence"/>
</dbReference>
<feature type="compositionally biased region" description="Polar residues" evidence="1">
    <location>
        <begin position="343"/>
        <end position="367"/>
    </location>
</feature>
<sequence length="474" mass="53005">MSRQEQDSHNQRTNESSASVTQHDAERTRVHNEPRRPADRTFDSIMEGLSESIRRGHGNRIAATPNVPPLFVTEADRHNRSAVGRIVRRASQRIQRVLPPGTRHLRRPMRTIEANMYGMLSRGSNSVRRNSYEAWNLRPPHQQGWDYNWGWPECYAPTVRPDASEILTRYRGDPYSCEGRQDSEQLPENNAGEPEMESFSTMHRAPPLVRRRPSPRPSLRLQAPNGMPPVFTPEGLAGDTTVRNSVEDRFRVSSSQYGASGPTTNDYEHYTNIERREPAHHVEHWQSFTYVENSSFGGSTLQRTNDSGYDSNSASTGMRGTNATIDRPGHGHAVQRYPELRNQTGGAATTPAEYNTSAQSFGQTRGSYPQRRPPPVSLPPISAITQGNAATMESARNSETAAVSDDPQTESNYILDHGDGLVHVSQPTPIDLLTQPVDASTMCRYYTGPNEEEQSGRGHAGTLRALRDQHYRPA</sequence>
<evidence type="ECO:0000313" key="3">
    <source>
        <dbReference type="Proteomes" id="UP000825890"/>
    </source>
</evidence>
<dbReference type="OrthoDB" id="10323780at2759"/>
<feature type="region of interest" description="Disordered" evidence="1">
    <location>
        <begin position="1"/>
        <end position="43"/>
    </location>
</feature>